<name>A0ABU5CB33_9BACI</name>
<keyword evidence="4 5" id="KW-0472">Membrane</keyword>
<sequence>MAGLWVIIALEMISVKKTKGKPAKSWWIQLIIALIITLILGFGRLPLGLHFMS</sequence>
<proteinExistence type="predicted"/>
<dbReference type="InterPro" id="IPR010899">
    <property type="entry name" value="UPF0344"/>
</dbReference>
<evidence type="ECO:0000256" key="3">
    <source>
        <dbReference type="ARBA" id="ARBA00022989"/>
    </source>
</evidence>
<evidence type="ECO:0000256" key="4">
    <source>
        <dbReference type="ARBA" id="ARBA00023136"/>
    </source>
</evidence>
<comment type="caution">
    <text evidence="6">The sequence shown here is derived from an EMBL/GenBank/DDBJ whole genome shotgun (WGS) entry which is preliminary data.</text>
</comment>
<keyword evidence="2 5" id="KW-0812">Transmembrane</keyword>
<evidence type="ECO:0000313" key="6">
    <source>
        <dbReference type="EMBL" id="MDY0396058.1"/>
    </source>
</evidence>
<evidence type="ECO:0000256" key="2">
    <source>
        <dbReference type="ARBA" id="ARBA00022692"/>
    </source>
</evidence>
<keyword evidence="3 5" id="KW-1133">Transmembrane helix</keyword>
<dbReference type="Pfam" id="PF07457">
    <property type="entry name" value="DUF1516"/>
    <property type="match status" value="1"/>
</dbReference>
<accession>A0ABU5CB33</accession>
<dbReference type="Proteomes" id="UP001281447">
    <property type="component" value="Unassembled WGS sequence"/>
</dbReference>
<reference evidence="6 7" key="1">
    <citation type="submission" date="2023-10" db="EMBL/GenBank/DDBJ databases">
        <title>Virgibacillus halophilus 5B73C genome.</title>
        <authorList>
            <person name="Miliotis G."/>
            <person name="Sengupta P."/>
            <person name="Hameed A."/>
            <person name="Chuvochina M."/>
            <person name="Mcdonagh F."/>
            <person name="Simpson A.C."/>
            <person name="Singh N.K."/>
            <person name="Rekha P.D."/>
            <person name="Raman K."/>
            <person name="Hugenholtz P."/>
            <person name="Venkateswaran K."/>
        </authorList>
    </citation>
    <scope>NUCLEOTIDE SEQUENCE [LARGE SCALE GENOMIC DNA]</scope>
    <source>
        <strain evidence="6 7">5B73C</strain>
    </source>
</reference>
<organism evidence="6 7">
    <name type="scientific">Tigheibacillus halophilus</name>
    <dbReference type="NCBI Taxonomy" id="361280"/>
    <lineage>
        <taxon>Bacteria</taxon>
        <taxon>Bacillati</taxon>
        <taxon>Bacillota</taxon>
        <taxon>Bacilli</taxon>
        <taxon>Bacillales</taxon>
        <taxon>Bacillaceae</taxon>
        <taxon>Tigheibacillus</taxon>
    </lineage>
</organism>
<protein>
    <submittedName>
        <fullName evidence="6">DUF1516 family protein</fullName>
    </submittedName>
</protein>
<gene>
    <name evidence="6" type="ORF">RWE15_18915</name>
</gene>
<evidence type="ECO:0000313" key="7">
    <source>
        <dbReference type="Proteomes" id="UP001281447"/>
    </source>
</evidence>
<keyword evidence="1" id="KW-1003">Cell membrane</keyword>
<dbReference type="EMBL" id="JAWDIP010000004">
    <property type="protein sequence ID" value="MDY0396058.1"/>
    <property type="molecule type" value="Genomic_DNA"/>
</dbReference>
<evidence type="ECO:0000256" key="5">
    <source>
        <dbReference type="SAM" id="Phobius"/>
    </source>
</evidence>
<evidence type="ECO:0000256" key="1">
    <source>
        <dbReference type="ARBA" id="ARBA00022475"/>
    </source>
</evidence>
<keyword evidence="7" id="KW-1185">Reference proteome</keyword>
<feature type="transmembrane region" description="Helical" evidence="5">
    <location>
        <begin position="26"/>
        <end position="47"/>
    </location>
</feature>